<keyword evidence="4" id="KW-1185">Reference proteome</keyword>
<proteinExistence type="predicted"/>
<evidence type="ECO:0000313" key="4">
    <source>
        <dbReference type="Proteomes" id="UP000319578"/>
    </source>
</evidence>
<protein>
    <submittedName>
        <fullName evidence="2">Uncharacterized protein</fullName>
    </submittedName>
</protein>
<reference evidence="2" key="2">
    <citation type="submission" date="2015-07" db="EMBL/GenBank/DDBJ databases">
        <title>MeaNS - Measles Nucleotide Surveillance Program.</title>
        <authorList>
            <person name="Tran T."/>
            <person name="Druce J."/>
        </authorList>
    </citation>
    <scope>NUCLEOTIDE SEQUENCE</scope>
    <source>
        <strain evidence="2">DSM 9887</strain>
    </source>
</reference>
<dbReference type="STRING" id="54915.ADS79_26130"/>
<dbReference type="EMBL" id="BJON01000018">
    <property type="protein sequence ID" value="GED70800.1"/>
    <property type="molecule type" value="Genomic_DNA"/>
</dbReference>
<evidence type="ECO:0000313" key="3">
    <source>
        <dbReference type="Proteomes" id="UP000036834"/>
    </source>
</evidence>
<dbReference type="RefSeq" id="WP_049741386.1">
    <property type="nucleotide sequence ID" value="NZ_BJON01000018.1"/>
</dbReference>
<dbReference type="Proteomes" id="UP000036834">
    <property type="component" value="Unassembled WGS sequence"/>
</dbReference>
<accession>A0A0K9YMI9</accession>
<comment type="caution">
    <text evidence="2">The sequence shown here is derived from an EMBL/GenBank/DDBJ whole genome shotgun (WGS) entry which is preliminary data.</text>
</comment>
<evidence type="ECO:0000313" key="1">
    <source>
        <dbReference type="EMBL" id="GED70800.1"/>
    </source>
</evidence>
<dbReference type="AlphaFoldDB" id="A0A0K9YMI9"/>
<gene>
    <name evidence="2" type="ORF">ADS79_26130</name>
    <name evidence="1" type="ORF">BRE01_45020</name>
</gene>
<dbReference type="EMBL" id="LGIQ01000011">
    <property type="protein sequence ID" value="KNB69380.1"/>
    <property type="molecule type" value="Genomic_DNA"/>
</dbReference>
<evidence type="ECO:0000313" key="2">
    <source>
        <dbReference type="EMBL" id="KNB69380.1"/>
    </source>
</evidence>
<reference evidence="1 4" key="3">
    <citation type="submission" date="2019-06" db="EMBL/GenBank/DDBJ databases">
        <title>Whole genome shotgun sequence of Brevibacillus reuszeri NBRC 15719.</title>
        <authorList>
            <person name="Hosoyama A."/>
            <person name="Uohara A."/>
            <person name="Ohji S."/>
            <person name="Ichikawa N."/>
        </authorList>
    </citation>
    <scope>NUCLEOTIDE SEQUENCE [LARGE SCALE GENOMIC DNA]</scope>
    <source>
        <strain evidence="1 4">NBRC 15719</strain>
    </source>
</reference>
<sequence>MYASLSGTRIYFGVEGMGNVIGSLCSGFSGEGHSSAYKLENNEAEQLHRTTAPALNRTGRHDIMIEEYELFETVSGSGNRRCVSGDKL</sequence>
<organism evidence="2 3">
    <name type="scientific">Brevibacillus reuszeri</name>
    <dbReference type="NCBI Taxonomy" id="54915"/>
    <lineage>
        <taxon>Bacteria</taxon>
        <taxon>Bacillati</taxon>
        <taxon>Bacillota</taxon>
        <taxon>Bacilli</taxon>
        <taxon>Bacillales</taxon>
        <taxon>Paenibacillaceae</taxon>
        <taxon>Brevibacillus</taxon>
    </lineage>
</organism>
<name>A0A0K9YMI9_9BACL</name>
<dbReference type="PATRIC" id="fig|54915.3.peg.4394"/>
<reference evidence="3" key="1">
    <citation type="submission" date="2015-07" db="EMBL/GenBank/DDBJ databases">
        <title>Genome sequencing project for genomic taxonomy and phylogenomics of Bacillus-like bacteria.</title>
        <authorList>
            <person name="Liu B."/>
            <person name="Wang J."/>
            <person name="Zhu Y."/>
            <person name="Liu G."/>
            <person name="Chen Q."/>
            <person name="Chen Z."/>
            <person name="Lan J."/>
            <person name="Che J."/>
            <person name="Ge C."/>
            <person name="Shi H."/>
            <person name="Pan Z."/>
            <person name="Liu X."/>
        </authorList>
    </citation>
    <scope>NUCLEOTIDE SEQUENCE [LARGE SCALE GENOMIC DNA]</scope>
    <source>
        <strain evidence="3">DSM 9887</strain>
    </source>
</reference>
<dbReference type="Proteomes" id="UP000319578">
    <property type="component" value="Unassembled WGS sequence"/>
</dbReference>